<feature type="transmembrane region" description="Helical" evidence="8">
    <location>
        <begin position="52"/>
        <end position="67"/>
    </location>
</feature>
<organism evidence="9 10">
    <name type="scientific">Holtiella tumoricola</name>
    <dbReference type="NCBI Taxonomy" id="3018743"/>
    <lineage>
        <taxon>Bacteria</taxon>
        <taxon>Bacillati</taxon>
        <taxon>Bacillota</taxon>
        <taxon>Clostridia</taxon>
        <taxon>Lachnospirales</taxon>
        <taxon>Cellulosilyticaceae</taxon>
        <taxon>Holtiella</taxon>
    </lineage>
</organism>
<evidence type="ECO:0000313" key="10">
    <source>
        <dbReference type="Proteomes" id="UP001169242"/>
    </source>
</evidence>
<proteinExistence type="inferred from homology"/>
<accession>A0AA42DQ11</accession>
<keyword evidence="4" id="KW-1003">Cell membrane</keyword>
<evidence type="ECO:0000256" key="3">
    <source>
        <dbReference type="ARBA" id="ARBA00022448"/>
    </source>
</evidence>
<evidence type="ECO:0000256" key="2">
    <source>
        <dbReference type="ARBA" id="ARBA00009773"/>
    </source>
</evidence>
<feature type="transmembrane region" description="Helical" evidence="8">
    <location>
        <begin position="238"/>
        <end position="262"/>
    </location>
</feature>
<protein>
    <submittedName>
        <fullName evidence="9">AI-2E family transporter</fullName>
    </submittedName>
</protein>
<dbReference type="GO" id="GO:0055085">
    <property type="term" value="P:transmembrane transport"/>
    <property type="evidence" value="ECO:0007669"/>
    <property type="project" value="TreeGrafter"/>
</dbReference>
<sequence>MKEWLAKYKKYVEQGIFLLIMIVLVFGIYTLFKNGKIITQVVTSGTGRFLDVISPIIYAFALAYILYRPMKFIEGKLTTLINKCCKDKSFKGIELGVRLLSIVIVFVIVGASLMLLIHFLVPPIVENVQKLLRSNLQLGEPFKTALLELNHTLENAKSDFNVLIQSKDFILTLAGYVGKVIGNLGGAVIDFVATLILTFYFLKDKERLFKAMDRFGDVIFSPKIKKYVQVALGDIDEIIGGFIVGTLLAGIIVGVISTALMLMIGHPFAVLIGTVAGITNMIPYVGPLVGAVLALILGLLDSVSLGVTGCILLLLYQQIDGNFIEPKVVGDKIGLPPVWILIVVIIGGSYYGGMGMILSAPVAALIKIYIDRIYEYKKNRASQ</sequence>
<gene>
    <name evidence="9" type="ORF">PBV87_14285</name>
</gene>
<dbReference type="PANTHER" id="PTHR21716:SF53">
    <property type="entry name" value="PERMEASE PERM-RELATED"/>
    <property type="match status" value="1"/>
</dbReference>
<dbReference type="PANTHER" id="PTHR21716">
    <property type="entry name" value="TRANSMEMBRANE PROTEIN"/>
    <property type="match status" value="1"/>
</dbReference>
<keyword evidence="3" id="KW-0813">Transport</keyword>
<evidence type="ECO:0000256" key="4">
    <source>
        <dbReference type="ARBA" id="ARBA00022475"/>
    </source>
</evidence>
<dbReference type="GO" id="GO:0005886">
    <property type="term" value="C:plasma membrane"/>
    <property type="evidence" value="ECO:0007669"/>
    <property type="project" value="UniProtKB-SubCell"/>
</dbReference>
<evidence type="ECO:0000256" key="5">
    <source>
        <dbReference type="ARBA" id="ARBA00022692"/>
    </source>
</evidence>
<keyword evidence="6 8" id="KW-1133">Transmembrane helix</keyword>
<feature type="transmembrane region" description="Helical" evidence="8">
    <location>
        <begin position="12"/>
        <end position="32"/>
    </location>
</feature>
<comment type="subcellular location">
    <subcellularLocation>
        <location evidence="1">Cell membrane</location>
        <topology evidence="1">Multi-pass membrane protein</topology>
    </subcellularLocation>
</comment>
<evidence type="ECO:0000256" key="8">
    <source>
        <dbReference type="SAM" id="Phobius"/>
    </source>
</evidence>
<name>A0AA42DQ11_9FIRM</name>
<keyword evidence="5 8" id="KW-0812">Transmembrane</keyword>
<evidence type="ECO:0000256" key="1">
    <source>
        <dbReference type="ARBA" id="ARBA00004651"/>
    </source>
</evidence>
<comment type="caution">
    <text evidence="9">The sequence shown here is derived from an EMBL/GenBank/DDBJ whole genome shotgun (WGS) entry which is preliminary data.</text>
</comment>
<dbReference type="Pfam" id="PF01594">
    <property type="entry name" value="AI-2E_transport"/>
    <property type="match status" value="1"/>
</dbReference>
<dbReference type="EMBL" id="JAQIFT010000049">
    <property type="protein sequence ID" value="MDA3732658.1"/>
    <property type="molecule type" value="Genomic_DNA"/>
</dbReference>
<comment type="similarity">
    <text evidence="2">Belongs to the autoinducer-2 exporter (AI-2E) (TC 2.A.86) family.</text>
</comment>
<feature type="transmembrane region" description="Helical" evidence="8">
    <location>
        <begin position="339"/>
        <end position="370"/>
    </location>
</feature>
<keyword evidence="7 8" id="KW-0472">Membrane</keyword>
<dbReference type="RefSeq" id="WP_271012701.1">
    <property type="nucleotide sequence ID" value="NZ_JAQIFT010000049.1"/>
</dbReference>
<evidence type="ECO:0000313" key="9">
    <source>
        <dbReference type="EMBL" id="MDA3732658.1"/>
    </source>
</evidence>
<dbReference type="Proteomes" id="UP001169242">
    <property type="component" value="Unassembled WGS sequence"/>
</dbReference>
<dbReference type="AlphaFoldDB" id="A0AA42DQ11"/>
<evidence type="ECO:0000256" key="7">
    <source>
        <dbReference type="ARBA" id="ARBA00023136"/>
    </source>
</evidence>
<dbReference type="InterPro" id="IPR002549">
    <property type="entry name" value="AI-2E-like"/>
</dbReference>
<feature type="transmembrane region" description="Helical" evidence="8">
    <location>
        <begin position="99"/>
        <end position="121"/>
    </location>
</feature>
<feature type="transmembrane region" description="Helical" evidence="8">
    <location>
        <begin position="292"/>
        <end position="319"/>
    </location>
</feature>
<reference evidence="9" key="1">
    <citation type="journal article" date="2023" name="Int. J. Syst. Evol. Microbiol.">
        <title>&lt;i&gt;Holtiella tumoricola&lt;/i&gt; gen. nov. sp. nov., isolated from a human clinical sample.</title>
        <authorList>
            <person name="Allen-Vercoe E."/>
            <person name="Daigneault M.C."/>
            <person name="Vancuren S.J."/>
            <person name="Cochrane K."/>
            <person name="O'Neal L.L."/>
            <person name="Sankaranarayanan K."/>
            <person name="Lawson P.A."/>
        </authorList>
    </citation>
    <scope>NUCLEOTIDE SEQUENCE</scope>
    <source>
        <strain evidence="9">CC70A</strain>
    </source>
</reference>
<feature type="transmembrane region" description="Helical" evidence="8">
    <location>
        <begin position="268"/>
        <end position="285"/>
    </location>
</feature>
<feature type="transmembrane region" description="Helical" evidence="8">
    <location>
        <begin position="180"/>
        <end position="202"/>
    </location>
</feature>
<keyword evidence="10" id="KW-1185">Reference proteome</keyword>
<evidence type="ECO:0000256" key="6">
    <source>
        <dbReference type="ARBA" id="ARBA00022989"/>
    </source>
</evidence>